<sequence length="455" mass="52899">MSRKFFSFLGTSDYVPCKYGNETYTDSEPEKYVQISTLRMLNAQEWNEADSIVIFMTEDSKIRNWLDNGHKDRNTGQIILNNGLEKRLNNFGTRARIEPVIFPIDGRNEQEIWQLFAIMIHQLHENDEVYIDVTHAFRSIPILFTVLSQYARHRLNINIKSITYGNFEGRDQNTQIAPLIDLTIYSFFMELSDFAYQLRKFGYAVDAKDFTQEITRELGKLFKGNNEALNNLNQLIINLQNFSENIFICNGPDINKGKHLNKILQFSFNETASDNSIIQVITDLFKPIVTEIQNVFPSGTYNAQDNTLNCLYTARFCLQKNLIQQAATLLNEGLIAHMEHTKITDKNQFNYSINATSEYKKYIERYSFISSLLNVGEYPAENWQKEELKNNKELGVTIKNNTPNFTQLHSIVLELSEIRNTLNHGHFGRNQPGEYNKRLKNIYMQLLEILKDDIN</sequence>
<keyword evidence="2" id="KW-1185">Reference proteome</keyword>
<dbReference type="RefSeq" id="WP_124398076.1">
    <property type="nucleotide sequence ID" value="NZ_BHZE01000014.1"/>
</dbReference>
<evidence type="ECO:0000313" key="1">
    <source>
        <dbReference type="EMBL" id="GCD78013.1"/>
    </source>
</evidence>
<reference evidence="1 2" key="1">
    <citation type="submission" date="2018-11" db="EMBL/GenBank/DDBJ databases">
        <title>Schleiferia aggregans sp. nov., a moderately thermophilic heterotrophic bacterium isolated from microbial mats at a terrestrial hot spring.</title>
        <authorList>
            <person name="Iino T."/>
            <person name="Ohkuma M."/>
            <person name="Haruta S."/>
        </authorList>
    </citation>
    <scope>NUCLEOTIDE SEQUENCE [LARGE SCALE GENOMIC DNA]</scope>
    <source>
        <strain evidence="1 2">LA</strain>
    </source>
</reference>
<dbReference type="InterPro" id="IPR036372">
    <property type="entry name" value="BEACH_dom_sf"/>
</dbReference>
<dbReference type="Proteomes" id="UP000286715">
    <property type="component" value="Unassembled WGS sequence"/>
</dbReference>
<dbReference type="SUPFAM" id="SSF81837">
    <property type="entry name" value="BEACH domain"/>
    <property type="match status" value="1"/>
</dbReference>
<protein>
    <recommendedName>
        <fullName evidence="3">CRISPR-associated protein</fullName>
    </recommendedName>
</protein>
<proteinExistence type="predicted"/>
<comment type="caution">
    <text evidence="1">The sequence shown here is derived from an EMBL/GenBank/DDBJ whole genome shotgun (WGS) entry which is preliminary data.</text>
</comment>
<accession>A0A401XLX7</accession>
<dbReference type="EMBL" id="BHZE01000014">
    <property type="protein sequence ID" value="GCD78013.1"/>
    <property type="molecule type" value="Genomic_DNA"/>
</dbReference>
<evidence type="ECO:0000313" key="2">
    <source>
        <dbReference type="Proteomes" id="UP000286715"/>
    </source>
</evidence>
<organism evidence="1 2">
    <name type="scientific">Thermaurantimonas aggregans</name>
    <dbReference type="NCBI Taxonomy" id="2173829"/>
    <lineage>
        <taxon>Bacteria</taxon>
        <taxon>Pseudomonadati</taxon>
        <taxon>Bacteroidota</taxon>
        <taxon>Flavobacteriia</taxon>
        <taxon>Flavobacteriales</taxon>
        <taxon>Schleiferiaceae</taxon>
        <taxon>Thermaurantimonas</taxon>
    </lineage>
</organism>
<dbReference type="InterPro" id="IPR013383">
    <property type="entry name" value="CRISPR-assoc_prot_DxTHG_CS"/>
</dbReference>
<gene>
    <name evidence="1" type="ORF">JCM31826_14950</name>
</gene>
<name>A0A401XLX7_9FLAO</name>
<dbReference type="NCBIfam" id="TIGR02549">
    <property type="entry name" value="CRISPR_DxTHG"/>
    <property type="match status" value="1"/>
</dbReference>
<dbReference type="AlphaFoldDB" id="A0A401XLX7"/>
<dbReference type="OrthoDB" id="9777703at2"/>
<evidence type="ECO:0008006" key="3">
    <source>
        <dbReference type="Google" id="ProtNLM"/>
    </source>
</evidence>